<sequence>MVVQTLRIEIQPVSGKGIEVRDDRKTLAVNRLSKAVSHPAPTAPGASTMAKVSPVRGGGHAALMRYRAPDAPSEYCC</sequence>
<dbReference type="EMBL" id="BNFF01000001">
    <property type="protein sequence ID" value="GHK53616.1"/>
    <property type="molecule type" value="Genomic_DNA"/>
</dbReference>
<accession>A0A919HRM5</accession>
<gene>
    <name evidence="1" type="ORF">KPZU09_33520</name>
</gene>
<comment type="caution">
    <text evidence="1">The sequence shown here is derived from an EMBL/GenBank/DDBJ whole genome shotgun (WGS) entry which is preliminary data.</text>
</comment>
<dbReference type="AlphaFoldDB" id="A0A919HRM5"/>
<evidence type="ECO:0000313" key="1">
    <source>
        <dbReference type="EMBL" id="GHK53616.1"/>
    </source>
</evidence>
<name>A0A919HRM5_KLEPN</name>
<organism evidence="1 2">
    <name type="scientific">Klebsiella pneumoniae</name>
    <dbReference type="NCBI Taxonomy" id="573"/>
    <lineage>
        <taxon>Bacteria</taxon>
        <taxon>Pseudomonadati</taxon>
        <taxon>Pseudomonadota</taxon>
        <taxon>Gammaproteobacteria</taxon>
        <taxon>Enterobacterales</taxon>
        <taxon>Enterobacteriaceae</taxon>
        <taxon>Klebsiella/Raoultella group</taxon>
        <taxon>Klebsiella</taxon>
        <taxon>Klebsiella pneumoniae complex</taxon>
    </lineage>
</organism>
<reference evidence="1" key="1">
    <citation type="submission" date="2020-10" db="EMBL/GenBank/DDBJ databases">
        <title>Genome Sequence of ESBL Producing Zambian Clinical Strains.</title>
        <authorList>
            <person name="Shawa M."/>
            <person name="Furuta Y."/>
            <person name="Simbotwe M."/>
            <person name="Mulenga E."/>
            <person name="Mubanga M."/>
            <person name="Mulenga G."/>
            <person name="Kaile C."/>
            <person name="Zorigt T."/>
            <person name="Hang'ombe B."/>
            <person name="Higashi H."/>
        </authorList>
    </citation>
    <scope>NUCLEOTIDE SEQUENCE</scope>
    <source>
        <strain evidence="1">Zam_UTH_09</strain>
    </source>
</reference>
<proteinExistence type="predicted"/>
<protein>
    <submittedName>
        <fullName evidence="1">Uncharacterized protein</fullName>
    </submittedName>
</protein>
<evidence type="ECO:0000313" key="2">
    <source>
        <dbReference type="Proteomes" id="UP000655094"/>
    </source>
</evidence>
<dbReference type="Proteomes" id="UP000655094">
    <property type="component" value="Unassembled WGS sequence"/>
</dbReference>